<accession>A0A0L8H4Y2</accession>
<reference evidence="1" key="1">
    <citation type="submission" date="2015-07" db="EMBL/GenBank/DDBJ databases">
        <title>MeaNS - Measles Nucleotide Surveillance Program.</title>
        <authorList>
            <person name="Tran T."/>
            <person name="Druce J."/>
        </authorList>
    </citation>
    <scope>NUCLEOTIDE SEQUENCE</scope>
    <source>
        <strain evidence="1">UCB-OBI-ISO-001</strain>
        <tissue evidence="1">Gonad</tissue>
    </source>
</reference>
<name>A0A0L8H4Y2_OCTBM</name>
<evidence type="ECO:0000313" key="1">
    <source>
        <dbReference type="EMBL" id="KOF84252.1"/>
    </source>
</evidence>
<organism evidence="1">
    <name type="scientific">Octopus bimaculoides</name>
    <name type="common">California two-spotted octopus</name>
    <dbReference type="NCBI Taxonomy" id="37653"/>
    <lineage>
        <taxon>Eukaryota</taxon>
        <taxon>Metazoa</taxon>
        <taxon>Spiralia</taxon>
        <taxon>Lophotrochozoa</taxon>
        <taxon>Mollusca</taxon>
        <taxon>Cephalopoda</taxon>
        <taxon>Coleoidea</taxon>
        <taxon>Octopodiformes</taxon>
        <taxon>Octopoda</taxon>
        <taxon>Incirrata</taxon>
        <taxon>Octopodidae</taxon>
        <taxon>Octopus</taxon>
    </lineage>
</organism>
<dbReference type="EMBL" id="KQ419215">
    <property type="protein sequence ID" value="KOF84252.1"/>
    <property type="molecule type" value="Genomic_DNA"/>
</dbReference>
<gene>
    <name evidence="1" type="ORF">OCBIM_22022406mg</name>
</gene>
<protein>
    <submittedName>
        <fullName evidence="1">Uncharacterized protein</fullName>
    </submittedName>
</protein>
<sequence>MPNNSYIHWMSTYSSVWMGSSFRIRLLFTTTNCLRLVHR</sequence>
<proteinExistence type="predicted"/>
<dbReference type="AlphaFoldDB" id="A0A0L8H4Y2"/>